<evidence type="ECO:0000313" key="3">
    <source>
        <dbReference type="EMBL" id="RZC37282.1"/>
    </source>
</evidence>
<dbReference type="Pfam" id="PF01454">
    <property type="entry name" value="MAGE"/>
    <property type="match status" value="1"/>
</dbReference>
<dbReference type="PANTHER" id="PTHR11736:SF14">
    <property type="entry name" value="NSE3 HOMOLOG, SMC5-SMC6 COMPLEX COMPONENT"/>
    <property type="match status" value="1"/>
</dbReference>
<proteinExistence type="predicted"/>
<dbReference type="GO" id="GO:0005634">
    <property type="term" value="C:nucleus"/>
    <property type="evidence" value="ECO:0007669"/>
    <property type="project" value="TreeGrafter"/>
</dbReference>
<dbReference type="InterPro" id="IPR041899">
    <property type="entry name" value="MAGE_WH2"/>
</dbReference>
<dbReference type="AlphaFoldDB" id="A0A482VWE2"/>
<dbReference type="PROSITE" id="PS50838">
    <property type="entry name" value="MAGE"/>
    <property type="match status" value="1"/>
</dbReference>
<dbReference type="Proteomes" id="UP000292052">
    <property type="component" value="Unassembled WGS sequence"/>
</dbReference>
<dbReference type="PANTHER" id="PTHR11736">
    <property type="entry name" value="MELANOMA-ASSOCIATED ANTIGEN MAGE ANTIGEN"/>
    <property type="match status" value="1"/>
</dbReference>
<organism evidence="3 4">
    <name type="scientific">Asbolus verrucosus</name>
    <name type="common">Desert ironclad beetle</name>
    <dbReference type="NCBI Taxonomy" id="1661398"/>
    <lineage>
        <taxon>Eukaryota</taxon>
        <taxon>Metazoa</taxon>
        <taxon>Ecdysozoa</taxon>
        <taxon>Arthropoda</taxon>
        <taxon>Hexapoda</taxon>
        <taxon>Insecta</taxon>
        <taxon>Pterygota</taxon>
        <taxon>Neoptera</taxon>
        <taxon>Endopterygota</taxon>
        <taxon>Coleoptera</taxon>
        <taxon>Polyphaga</taxon>
        <taxon>Cucujiformia</taxon>
        <taxon>Tenebrionidae</taxon>
        <taxon>Pimeliinae</taxon>
        <taxon>Asbolus</taxon>
    </lineage>
</organism>
<dbReference type="InterPro" id="IPR037445">
    <property type="entry name" value="MAGE"/>
</dbReference>
<keyword evidence="4" id="KW-1185">Reference proteome</keyword>
<dbReference type="OrthoDB" id="205198at2759"/>
<feature type="domain" description="MAGE" evidence="2">
    <location>
        <begin position="51"/>
        <end position="254"/>
    </location>
</feature>
<feature type="region of interest" description="Disordered" evidence="1">
    <location>
        <begin position="1"/>
        <end position="31"/>
    </location>
</feature>
<protein>
    <submittedName>
        <fullName evidence="3">Melanoma-associated antigen D2-like</fullName>
    </submittedName>
</protein>
<feature type="compositionally biased region" description="Low complexity" evidence="1">
    <location>
        <begin position="7"/>
        <end position="30"/>
    </location>
</feature>
<reference evidence="3 4" key="1">
    <citation type="submission" date="2017-03" db="EMBL/GenBank/DDBJ databases">
        <title>Genome of the blue death feigning beetle - Asbolus verrucosus.</title>
        <authorList>
            <person name="Rider S.D."/>
        </authorList>
    </citation>
    <scope>NUCLEOTIDE SEQUENCE [LARGE SCALE GENOMIC DNA]</scope>
    <source>
        <strain evidence="3">Butters</strain>
        <tissue evidence="3">Head and leg muscle</tissue>
    </source>
</reference>
<dbReference type="STRING" id="1661398.A0A482VWE2"/>
<dbReference type="InterPro" id="IPR002190">
    <property type="entry name" value="MHD_dom"/>
</dbReference>
<comment type="caution">
    <text evidence="3">The sequence shown here is derived from an EMBL/GenBank/DDBJ whole genome shotgun (WGS) entry which is preliminary data.</text>
</comment>
<sequence length="275" mass="31988">MPRRTQRGSQSQSSSSQANNKSQRSSKSQANVELTQTTLDANFAFSQNNNFDDLVNNCVRFFVYNAGHNMYFRKADIQKNVTPRAGQQFQQIIEKAADILKNVYGYNLLVCNQTEKSSKAYIISNSMPYMNYSLNREEPETKDFRKILLLLILSHIYMSHIPITEASLYAFLTCFKIDVNKRHPLFGQVKDYIMNVLVKKKYLLMETDSLSKKISFSWGIRAEKEVSKLEILKFVCKIYKTHQPKSWSNQFRVATEQGFENDRYIEQNGMDVDEE</sequence>
<dbReference type="EMBL" id="QDEB01054116">
    <property type="protein sequence ID" value="RZC37282.1"/>
    <property type="molecule type" value="Genomic_DNA"/>
</dbReference>
<name>A0A482VWE2_ASBVE</name>
<dbReference type="Gene3D" id="1.10.10.1210">
    <property type="entry name" value="MAGE homology domain, winged helix WH2 motif"/>
    <property type="match status" value="1"/>
</dbReference>
<dbReference type="Gene3D" id="1.10.10.1200">
    <property type="entry name" value="MAGE homology domain, winged helix WH1 motif"/>
    <property type="match status" value="1"/>
</dbReference>
<dbReference type="InterPro" id="IPR041898">
    <property type="entry name" value="MAGE_WH1"/>
</dbReference>
<dbReference type="SMART" id="SM01373">
    <property type="entry name" value="MAGE"/>
    <property type="match status" value="1"/>
</dbReference>
<accession>A0A482VWE2</accession>
<dbReference type="FunFam" id="1.10.10.1210:FF:000001">
    <property type="entry name" value="melanoma-associated antigen D1"/>
    <property type="match status" value="1"/>
</dbReference>
<evidence type="ECO:0000256" key="1">
    <source>
        <dbReference type="SAM" id="MobiDB-lite"/>
    </source>
</evidence>
<evidence type="ECO:0000259" key="2">
    <source>
        <dbReference type="PROSITE" id="PS50838"/>
    </source>
</evidence>
<evidence type="ECO:0000313" key="4">
    <source>
        <dbReference type="Proteomes" id="UP000292052"/>
    </source>
</evidence>
<gene>
    <name evidence="3" type="ORF">BDFB_004132</name>
</gene>